<sequence length="161" mass="18314">MRIRKKDISLKRFQSMPDKLNTIRSPKIRSPKPSAFARLFVEMVGGVSQVPFVVPDEHRTVSALSFSPDQPISSAPVPIQNSNEKDEKDNFFPENDDSLQIFQEFDRNRDGKISIDELMTTLDELGLACHRDDAKQMIKVANNSAEGKNEDEITFDLVKKF</sequence>
<dbReference type="Pfam" id="PF13202">
    <property type="entry name" value="EF-hand_5"/>
    <property type="match status" value="1"/>
</dbReference>
<gene>
    <name evidence="4" type="ORF">OKIOD_LOCUS13218</name>
</gene>
<dbReference type="Gene3D" id="1.10.238.10">
    <property type="entry name" value="EF-hand"/>
    <property type="match status" value="1"/>
</dbReference>
<dbReference type="InterPro" id="IPR002048">
    <property type="entry name" value="EF_hand_dom"/>
</dbReference>
<dbReference type="SMART" id="SM00054">
    <property type="entry name" value="EFh"/>
    <property type="match status" value="1"/>
</dbReference>
<keyword evidence="5" id="KW-1185">Reference proteome</keyword>
<dbReference type="InterPro" id="IPR011992">
    <property type="entry name" value="EF-hand-dom_pair"/>
</dbReference>
<keyword evidence="1" id="KW-0106">Calcium</keyword>
<dbReference type="PROSITE" id="PS00018">
    <property type="entry name" value="EF_HAND_1"/>
    <property type="match status" value="1"/>
</dbReference>
<name>A0ABN7T2V0_OIKDI</name>
<evidence type="ECO:0000313" key="4">
    <source>
        <dbReference type="EMBL" id="CAG5109998.1"/>
    </source>
</evidence>
<feature type="domain" description="EF-hand" evidence="3">
    <location>
        <begin position="93"/>
        <end position="128"/>
    </location>
</feature>
<evidence type="ECO:0000256" key="1">
    <source>
        <dbReference type="ARBA" id="ARBA00022837"/>
    </source>
</evidence>
<accession>A0ABN7T2V0</accession>
<feature type="region of interest" description="Disordered" evidence="2">
    <location>
        <begin position="66"/>
        <end position="93"/>
    </location>
</feature>
<dbReference type="InterPro" id="IPR018247">
    <property type="entry name" value="EF_Hand_1_Ca_BS"/>
</dbReference>
<reference evidence="4 5" key="1">
    <citation type="submission" date="2021-04" db="EMBL/GenBank/DDBJ databases">
        <authorList>
            <person name="Bliznina A."/>
        </authorList>
    </citation>
    <scope>NUCLEOTIDE SEQUENCE [LARGE SCALE GENOMIC DNA]</scope>
</reference>
<dbReference type="EMBL" id="OU015567">
    <property type="protein sequence ID" value="CAG5109998.1"/>
    <property type="molecule type" value="Genomic_DNA"/>
</dbReference>
<organism evidence="4 5">
    <name type="scientific">Oikopleura dioica</name>
    <name type="common">Tunicate</name>
    <dbReference type="NCBI Taxonomy" id="34765"/>
    <lineage>
        <taxon>Eukaryota</taxon>
        <taxon>Metazoa</taxon>
        <taxon>Chordata</taxon>
        <taxon>Tunicata</taxon>
        <taxon>Appendicularia</taxon>
        <taxon>Copelata</taxon>
        <taxon>Oikopleuridae</taxon>
        <taxon>Oikopleura</taxon>
    </lineage>
</organism>
<protein>
    <submittedName>
        <fullName evidence="4">Oidioi.mRNA.OKI2018_I69.chr2.g4453.t2.cds</fullName>
    </submittedName>
</protein>
<evidence type="ECO:0000259" key="3">
    <source>
        <dbReference type="PROSITE" id="PS50222"/>
    </source>
</evidence>
<dbReference type="SUPFAM" id="SSF47473">
    <property type="entry name" value="EF-hand"/>
    <property type="match status" value="1"/>
</dbReference>
<evidence type="ECO:0000313" key="5">
    <source>
        <dbReference type="Proteomes" id="UP001158576"/>
    </source>
</evidence>
<dbReference type="Proteomes" id="UP001158576">
    <property type="component" value="Chromosome 2"/>
</dbReference>
<proteinExistence type="predicted"/>
<dbReference type="PROSITE" id="PS50222">
    <property type="entry name" value="EF_HAND_2"/>
    <property type="match status" value="1"/>
</dbReference>
<evidence type="ECO:0000256" key="2">
    <source>
        <dbReference type="SAM" id="MobiDB-lite"/>
    </source>
</evidence>